<comment type="caution">
    <text evidence="3">The sequence shown here is derived from an EMBL/GenBank/DDBJ whole genome shotgun (WGS) entry which is preliminary data.</text>
</comment>
<evidence type="ECO:0000256" key="2">
    <source>
        <dbReference type="SAM" id="Phobius"/>
    </source>
</evidence>
<accession>A0ABQ2MIU0</accession>
<sequence length="243" mass="24548">MKIQERTGAGNNRSGVPAPAGVGERLPTAPRERKPALAALAVLLILVGALGATVLVLRAGDRVEVVKVTKRIAPGESVNTGNSTSVMVAADSDVHYIKKSKLSALSKLKARTTIYPGTVVVGEMFDDKGGLPTGKASVGLALKEGQYPSTLKQGDTVALYRVAANGSSSSNDNDKGTGGGSSASRTPLVADARVGLVNSKEDATISTGNLSITVLVDNDDVAAVTSAASLGEVAVAVVPTSAN</sequence>
<organism evidence="3 4">
    <name type="scientific">Streptomyces lasiicapitis</name>
    <dbReference type="NCBI Taxonomy" id="1923961"/>
    <lineage>
        <taxon>Bacteria</taxon>
        <taxon>Bacillati</taxon>
        <taxon>Actinomycetota</taxon>
        <taxon>Actinomycetes</taxon>
        <taxon>Kitasatosporales</taxon>
        <taxon>Streptomycetaceae</taxon>
        <taxon>Streptomyces</taxon>
    </lineage>
</organism>
<keyword evidence="2" id="KW-1133">Transmembrane helix</keyword>
<evidence type="ECO:0000313" key="3">
    <source>
        <dbReference type="EMBL" id="GGO53012.1"/>
    </source>
</evidence>
<feature type="transmembrane region" description="Helical" evidence="2">
    <location>
        <begin position="36"/>
        <end position="57"/>
    </location>
</feature>
<feature type="region of interest" description="Disordered" evidence="1">
    <location>
        <begin position="1"/>
        <end position="27"/>
    </location>
</feature>
<name>A0ABQ2MIU0_9ACTN</name>
<keyword evidence="2" id="KW-0472">Membrane</keyword>
<gene>
    <name evidence="3" type="ORF">GCM10012286_59380</name>
</gene>
<dbReference type="EMBL" id="BMNG01000014">
    <property type="protein sequence ID" value="GGO53012.1"/>
    <property type="molecule type" value="Genomic_DNA"/>
</dbReference>
<proteinExistence type="predicted"/>
<dbReference type="Proteomes" id="UP000656881">
    <property type="component" value="Unassembled WGS sequence"/>
</dbReference>
<evidence type="ECO:0008006" key="5">
    <source>
        <dbReference type="Google" id="ProtNLM"/>
    </source>
</evidence>
<evidence type="ECO:0000313" key="4">
    <source>
        <dbReference type="Proteomes" id="UP000656881"/>
    </source>
</evidence>
<evidence type="ECO:0000256" key="1">
    <source>
        <dbReference type="SAM" id="MobiDB-lite"/>
    </source>
</evidence>
<protein>
    <recommendedName>
        <fullName evidence="5">SAF domain-containing protein</fullName>
    </recommendedName>
</protein>
<dbReference type="RefSeq" id="WP_189176298.1">
    <property type="nucleotide sequence ID" value="NZ_BMNG01000014.1"/>
</dbReference>
<keyword evidence="2" id="KW-0812">Transmembrane</keyword>
<keyword evidence="4" id="KW-1185">Reference proteome</keyword>
<feature type="region of interest" description="Disordered" evidence="1">
    <location>
        <begin position="165"/>
        <end position="185"/>
    </location>
</feature>
<reference evidence="4" key="1">
    <citation type="journal article" date="2019" name="Int. J. Syst. Evol. Microbiol.">
        <title>The Global Catalogue of Microorganisms (GCM) 10K type strain sequencing project: providing services to taxonomists for standard genome sequencing and annotation.</title>
        <authorList>
            <consortium name="The Broad Institute Genomics Platform"/>
            <consortium name="The Broad Institute Genome Sequencing Center for Infectious Disease"/>
            <person name="Wu L."/>
            <person name="Ma J."/>
        </authorList>
    </citation>
    <scope>NUCLEOTIDE SEQUENCE [LARGE SCALE GENOMIC DNA]</scope>
    <source>
        <strain evidence="4">CGMCC 4.7349</strain>
    </source>
</reference>